<organism evidence="1 2">
    <name type="scientific">Xenopus laevis</name>
    <name type="common">African clawed frog</name>
    <dbReference type="NCBI Taxonomy" id="8355"/>
    <lineage>
        <taxon>Eukaryota</taxon>
        <taxon>Metazoa</taxon>
        <taxon>Chordata</taxon>
        <taxon>Craniata</taxon>
        <taxon>Vertebrata</taxon>
        <taxon>Euteleostomi</taxon>
        <taxon>Amphibia</taxon>
        <taxon>Batrachia</taxon>
        <taxon>Anura</taxon>
        <taxon>Pipoidea</taxon>
        <taxon>Pipidae</taxon>
        <taxon>Xenopodinae</taxon>
        <taxon>Xenopus</taxon>
        <taxon>Xenopus</taxon>
    </lineage>
</organism>
<dbReference type="Xenbase" id="XB-GENE-17334543">
    <property type="gene designation" value="smim15.L"/>
</dbReference>
<evidence type="ECO:0000313" key="2">
    <source>
        <dbReference type="RefSeq" id="XP_018121350.1"/>
    </source>
</evidence>
<protein>
    <submittedName>
        <fullName evidence="2">Uncharacterized protein smim15.L isoform X1</fullName>
    </submittedName>
</protein>
<dbReference type="RefSeq" id="XP_018121350.1">
    <property type="nucleotide sequence ID" value="XM_018265861.2"/>
</dbReference>
<keyword evidence="1" id="KW-1185">Reference proteome</keyword>
<name>A0A8J0VGF5_XENLA</name>
<evidence type="ECO:0000313" key="1">
    <source>
        <dbReference type="Proteomes" id="UP000186698"/>
    </source>
</evidence>
<accession>A0A8J0VGF5</accession>
<dbReference type="AGR" id="Xenbase:XB-GENE-17334543"/>
<evidence type="ECO:0000313" key="3">
    <source>
        <dbReference type="Xenbase" id="XB-GENE-17334543"/>
    </source>
</evidence>
<gene>
    <name evidence="2 3" type="primary">smim15.L</name>
</gene>
<sequence>MANQKAAFRLTPGSAFPGVYLAGNQSLQASAFYLLRRSSLVCRWEAWHSCALSCINQHLLSSLRPLLRNTPVHQKLTHKAPGMTDMLSGALLTQRRRGGGGGK</sequence>
<dbReference type="CTD" id="108718184"/>
<dbReference type="KEGG" id="xla:108718184"/>
<dbReference type="AlphaFoldDB" id="A0A8J0VGF5"/>
<dbReference type="Proteomes" id="UP000186698">
    <property type="component" value="Chromosome 1L"/>
</dbReference>
<dbReference type="GeneID" id="108718184"/>
<proteinExistence type="predicted"/>
<reference evidence="2" key="1">
    <citation type="submission" date="2025-08" db="UniProtKB">
        <authorList>
            <consortium name="RefSeq"/>
        </authorList>
    </citation>
    <scope>IDENTIFICATION</scope>
    <source>
        <strain evidence="2">J_2021</strain>
        <tissue evidence="2">Erythrocytes</tissue>
    </source>
</reference>